<accession>A0A2N6LLE3</accession>
<dbReference type="Pfam" id="PF00072">
    <property type="entry name" value="Response_reg"/>
    <property type="match status" value="1"/>
</dbReference>
<evidence type="ECO:0000256" key="1">
    <source>
        <dbReference type="ARBA" id="ARBA00022553"/>
    </source>
</evidence>
<dbReference type="InterPro" id="IPR011006">
    <property type="entry name" value="CheY-like_superfamily"/>
</dbReference>
<name>A0A2N6LLE3_9CYAN</name>
<feature type="modified residue" description="4-aspartylphosphate" evidence="2">
    <location>
        <position position="99"/>
    </location>
</feature>
<feature type="domain" description="Response regulatory" evidence="4">
    <location>
        <begin position="50"/>
        <end position="179"/>
    </location>
</feature>
<feature type="compositionally biased region" description="Polar residues" evidence="3">
    <location>
        <begin position="1"/>
        <end position="15"/>
    </location>
</feature>
<sequence length="180" mass="20216">NLNKVSNITNNSSFYGKSWQPRGDKDDSSSTCSRRTQLTSRQPATSVTKNILLVQDEEKTATLLRDYLQAIGYHVEQISTSNDFWERVQNQQPDLVLLDLELAGDTSGWDLLSKVRQNPDLQDLLVVTIASNKMVANSDHPVYTTLDRLRDRALQIGANACLCKPIGIVQIESILMQYFG</sequence>
<feature type="non-terminal residue" evidence="5">
    <location>
        <position position="1"/>
    </location>
</feature>
<comment type="caution">
    <text evidence="5">The sequence shown here is derived from an EMBL/GenBank/DDBJ whole genome shotgun (WGS) entry which is preliminary data.</text>
</comment>
<dbReference type="InterPro" id="IPR001789">
    <property type="entry name" value="Sig_transdc_resp-reg_receiver"/>
</dbReference>
<keyword evidence="5" id="KW-0418">Kinase</keyword>
<dbReference type="EMBL" id="NMQE01000130">
    <property type="protein sequence ID" value="PMB25801.1"/>
    <property type="molecule type" value="Genomic_DNA"/>
</dbReference>
<feature type="compositionally biased region" description="Polar residues" evidence="3">
    <location>
        <begin position="29"/>
        <end position="41"/>
    </location>
</feature>
<evidence type="ECO:0000313" key="5">
    <source>
        <dbReference type="EMBL" id="PMB25801.1"/>
    </source>
</evidence>
<dbReference type="SMART" id="SM00448">
    <property type="entry name" value="REC"/>
    <property type="match status" value="1"/>
</dbReference>
<keyword evidence="1 2" id="KW-0597">Phosphoprotein</keyword>
<dbReference type="AlphaFoldDB" id="A0A2N6LLE3"/>
<dbReference type="GO" id="GO:0016301">
    <property type="term" value="F:kinase activity"/>
    <property type="evidence" value="ECO:0007669"/>
    <property type="project" value="UniProtKB-KW"/>
</dbReference>
<evidence type="ECO:0000313" key="6">
    <source>
        <dbReference type="Proteomes" id="UP000235081"/>
    </source>
</evidence>
<evidence type="ECO:0000256" key="2">
    <source>
        <dbReference type="PROSITE-ProRule" id="PRU00169"/>
    </source>
</evidence>
<dbReference type="GO" id="GO:0000160">
    <property type="term" value="P:phosphorelay signal transduction system"/>
    <property type="evidence" value="ECO:0007669"/>
    <property type="project" value="InterPro"/>
</dbReference>
<dbReference type="RefSeq" id="WP_146008637.1">
    <property type="nucleotide sequence ID" value="NZ_NMQE01000130.1"/>
</dbReference>
<dbReference type="PANTHER" id="PTHR44591:SF3">
    <property type="entry name" value="RESPONSE REGULATORY DOMAIN-CONTAINING PROTEIN"/>
    <property type="match status" value="1"/>
</dbReference>
<gene>
    <name evidence="5" type="ORF">CEN46_04915</name>
</gene>
<feature type="region of interest" description="Disordered" evidence="3">
    <location>
        <begin position="1"/>
        <end position="41"/>
    </location>
</feature>
<evidence type="ECO:0000259" key="4">
    <source>
        <dbReference type="PROSITE" id="PS50110"/>
    </source>
</evidence>
<proteinExistence type="predicted"/>
<keyword evidence="5" id="KW-0808">Transferase</keyword>
<dbReference type="Proteomes" id="UP000235081">
    <property type="component" value="Unassembled WGS sequence"/>
</dbReference>
<organism evidence="5 6">
    <name type="scientific">Fischerella thermalis CCMEE 5318</name>
    <dbReference type="NCBI Taxonomy" id="2019666"/>
    <lineage>
        <taxon>Bacteria</taxon>
        <taxon>Bacillati</taxon>
        <taxon>Cyanobacteriota</taxon>
        <taxon>Cyanophyceae</taxon>
        <taxon>Nostocales</taxon>
        <taxon>Hapalosiphonaceae</taxon>
        <taxon>Fischerella</taxon>
    </lineage>
</organism>
<protein>
    <submittedName>
        <fullName evidence="5">Hybrid sensor histidine kinase/response regulator</fullName>
    </submittedName>
</protein>
<dbReference type="PROSITE" id="PS50110">
    <property type="entry name" value="RESPONSE_REGULATORY"/>
    <property type="match status" value="1"/>
</dbReference>
<evidence type="ECO:0000256" key="3">
    <source>
        <dbReference type="SAM" id="MobiDB-lite"/>
    </source>
</evidence>
<dbReference type="InterPro" id="IPR050595">
    <property type="entry name" value="Bact_response_regulator"/>
</dbReference>
<dbReference type="SUPFAM" id="SSF52172">
    <property type="entry name" value="CheY-like"/>
    <property type="match status" value="1"/>
</dbReference>
<reference evidence="5 6" key="1">
    <citation type="submission" date="2017-07" db="EMBL/GenBank/DDBJ databases">
        <title>Genomes of Fischerella (Mastigocladus) sp. strains.</title>
        <authorList>
            <person name="Miller S.R."/>
        </authorList>
    </citation>
    <scope>NUCLEOTIDE SEQUENCE [LARGE SCALE GENOMIC DNA]</scope>
    <source>
        <strain evidence="5 6">CCMEE 5318</strain>
    </source>
</reference>
<dbReference type="Gene3D" id="3.40.50.2300">
    <property type="match status" value="1"/>
</dbReference>
<dbReference type="PANTHER" id="PTHR44591">
    <property type="entry name" value="STRESS RESPONSE REGULATOR PROTEIN 1"/>
    <property type="match status" value="1"/>
</dbReference>